<name>A0A8J6B6V2_9EUKA</name>
<sequence length="393" mass="42767">MRLVICAICIAGLAFAAGLEDALVFNPYYYMFTNADLLRDHINSKEAAITHWNEHGARECRNAHPTFDVASYFNMNPDVARSCNRLCDCGVRHFITNGHREGRHTWQQGNNGRYTIWNADKTVTVSTGGRMAGAIDSITYKGRELLNSYDHGRECQYAITVGYGECLNPTEAGSSSDGLADTTTSKLLGIRCDGSSLQTTSQSAFWLRPGEHEAHPSAACTVARNTQALSDYKFSKNVFTGYKGHNNVIVVEGQIDVPPHAEFANHFLQLEAPTPYTNGELTSFYTINVHTAAIAPYKPNQGETGTTPTIAATPDGSAALSIIAPQCGHGVDRHFAAWYFNEGSEAGNTGKLDVVCRWNDANAGDVYHTTAYIVVGTLDEVRGTIQSIASCCF</sequence>
<evidence type="ECO:0000313" key="3">
    <source>
        <dbReference type="Proteomes" id="UP000717585"/>
    </source>
</evidence>
<dbReference type="OrthoDB" id="6105421at2759"/>
<dbReference type="Proteomes" id="UP000717585">
    <property type="component" value="Unassembled WGS sequence"/>
</dbReference>
<keyword evidence="3" id="KW-1185">Reference proteome</keyword>
<evidence type="ECO:0000313" key="2">
    <source>
        <dbReference type="EMBL" id="KAG9394037.1"/>
    </source>
</evidence>
<feature type="signal peptide" evidence="1">
    <location>
        <begin position="1"/>
        <end position="16"/>
    </location>
</feature>
<proteinExistence type="predicted"/>
<evidence type="ECO:0000256" key="1">
    <source>
        <dbReference type="SAM" id="SignalP"/>
    </source>
</evidence>
<feature type="chain" id="PRO_5035307892" evidence="1">
    <location>
        <begin position="17"/>
        <end position="393"/>
    </location>
</feature>
<dbReference type="EMBL" id="JAHDYR010000017">
    <property type="protein sequence ID" value="KAG9394037.1"/>
    <property type="molecule type" value="Genomic_DNA"/>
</dbReference>
<gene>
    <name evidence="2" type="ORF">J8273_4400</name>
</gene>
<accession>A0A8J6B6V2</accession>
<organism evidence="2 3">
    <name type="scientific">Carpediemonas membranifera</name>
    <dbReference type="NCBI Taxonomy" id="201153"/>
    <lineage>
        <taxon>Eukaryota</taxon>
        <taxon>Metamonada</taxon>
        <taxon>Carpediemonas-like organisms</taxon>
        <taxon>Carpediemonas</taxon>
    </lineage>
</organism>
<keyword evidence="1" id="KW-0732">Signal</keyword>
<comment type="caution">
    <text evidence="2">The sequence shown here is derived from an EMBL/GenBank/DDBJ whole genome shotgun (WGS) entry which is preliminary data.</text>
</comment>
<dbReference type="AlphaFoldDB" id="A0A8J6B6V2"/>
<protein>
    <submittedName>
        <fullName evidence="2">Uncharacterized protein</fullName>
    </submittedName>
</protein>
<reference evidence="2" key="1">
    <citation type="submission" date="2021-05" db="EMBL/GenBank/DDBJ databases">
        <title>A free-living protist that lacks canonical eukaryotic 1 DNA replication and segregation systems.</title>
        <authorList>
            <person name="Salas-Leiva D.E."/>
            <person name="Tromer E.C."/>
            <person name="Curtis B.A."/>
            <person name="Jerlstrom-Hultqvist J."/>
            <person name="Kolisko M."/>
            <person name="Yi Z."/>
            <person name="Salas-Leiva J.S."/>
            <person name="Gallot-Lavallee L."/>
            <person name="Kops G.J.P.L."/>
            <person name="Archibald J.M."/>
            <person name="Simpson A.G.B."/>
            <person name="Roger A.J."/>
        </authorList>
    </citation>
    <scope>NUCLEOTIDE SEQUENCE</scope>
    <source>
        <strain evidence="2">BICM</strain>
    </source>
</reference>